<dbReference type="GO" id="GO:0005524">
    <property type="term" value="F:ATP binding"/>
    <property type="evidence" value="ECO:0007669"/>
    <property type="project" value="UniProtKB-KW"/>
</dbReference>
<evidence type="ECO:0000256" key="6">
    <source>
        <dbReference type="PROSITE-ProRule" id="PRU00552"/>
    </source>
</evidence>
<dbReference type="AlphaFoldDB" id="A0A507BX18"/>
<evidence type="ECO:0000259" key="11">
    <source>
        <dbReference type="PROSITE" id="PS51195"/>
    </source>
</evidence>
<evidence type="ECO:0000256" key="4">
    <source>
        <dbReference type="ARBA" id="ARBA00022806"/>
    </source>
</evidence>
<dbReference type="RefSeq" id="XP_031022845.1">
    <property type="nucleotide sequence ID" value="XM_031171152.1"/>
</dbReference>
<dbReference type="InterPro" id="IPR011545">
    <property type="entry name" value="DEAD/DEAH_box_helicase_dom"/>
</dbReference>
<dbReference type="PROSITE" id="PS51192">
    <property type="entry name" value="HELICASE_ATP_BIND_1"/>
    <property type="match status" value="1"/>
</dbReference>
<dbReference type="STRING" id="1806994.A0A507BX18"/>
<evidence type="ECO:0000259" key="10">
    <source>
        <dbReference type="PROSITE" id="PS51194"/>
    </source>
</evidence>
<comment type="caution">
    <text evidence="12">The sequence shown here is derived from an EMBL/GenBank/DDBJ whole genome shotgun (WGS) entry which is preliminary data.</text>
</comment>
<comment type="similarity">
    <text evidence="7">Belongs to the DEAD box helicase family.</text>
</comment>
<dbReference type="GO" id="GO:0016787">
    <property type="term" value="F:hydrolase activity"/>
    <property type="evidence" value="ECO:0007669"/>
    <property type="project" value="UniProtKB-KW"/>
</dbReference>
<dbReference type="SMART" id="SM00487">
    <property type="entry name" value="DEXDc"/>
    <property type="match status" value="1"/>
</dbReference>
<dbReference type="PANTHER" id="PTHR47958">
    <property type="entry name" value="ATP-DEPENDENT RNA HELICASE DBP3"/>
    <property type="match status" value="1"/>
</dbReference>
<keyword evidence="13" id="KW-1185">Reference proteome</keyword>
<keyword evidence="5 7" id="KW-0067">ATP-binding</keyword>
<feature type="domain" description="Helicase C-terminal" evidence="10">
    <location>
        <begin position="318"/>
        <end position="481"/>
    </location>
</feature>
<dbReference type="PROSITE" id="PS00039">
    <property type="entry name" value="DEAD_ATP_HELICASE"/>
    <property type="match status" value="1"/>
</dbReference>
<evidence type="ECO:0000256" key="5">
    <source>
        <dbReference type="ARBA" id="ARBA00022840"/>
    </source>
</evidence>
<dbReference type="EC" id="3.6.4.13" evidence="1"/>
<dbReference type="InterPro" id="IPR001650">
    <property type="entry name" value="Helicase_C-like"/>
</dbReference>
<dbReference type="SMART" id="SM00490">
    <property type="entry name" value="HELICc"/>
    <property type="match status" value="1"/>
</dbReference>
<dbReference type="InterPro" id="IPR014014">
    <property type="entry name" value="RNA_helicase_DEAD_Q_motif"/>
</dbReference>
<keyword evidence="4 7" id="KW-0347">Helicase</keyword>
<evidence type="ECO:0000313" key="12">
    <source>
        <dbReference type="EMBL" id="TPX31409.1"/>
    </source>
</evidence>
<dbReference type="PROSITE" id="PS51195">
    <property type="entry name" value="Q_MOTIF"/>
    <property type="match status" value="1"/>
</dbReference>
<sequence length="573" mass="62128">MEEQPIGHDGDENTMTMNADANRAAEGAESHAWAAKQMAWEEGVDNEELEQQLYSSLQVQSGINFAEYAIIDVRVKGDDIPDKIDEFSQMKMDKLMLENIQRCKYDKPTPIQKYALPIINERRDLVACAQTGSGKTAGFLIPIINKMLLKGQKKMGAGCIITPGMRYSTAAPVALVVVPTRELAIQIFNEARKFAYKTWVRPRAIYGGANSKTLKEELASGCDLLVATTGKLKDFLSKDVVRLTKVKFLVIDEADRMLELGFQEDLEEIVLRSGMPRDDLTTAMFSATWPKEIRSLTAQFLIDPLAVTVGAVGRVPTDIDQVVMLVEDVDKRNELLNLFTEEMDGLALIFVATKMGADSLDDWLYKQDIPVTSIHSGRTMEERENAMKAFRQNKTPIMIATDIAARGLDIPNVTRVINFDMPKTIDEYIHRIGRTARVGNRGTAISFYNDGDVEIAHDLAKLLKSCGQAHPEFLPQIEEGDDSKLQEDLALEDLKQSEEVGASGNGGADAGGGWGSNAGGGGRWGNAGSEANGEASTGGGDSWGGGGNTATPAASSGGGWGQSTGAAAPPSSW</sequence>
<dbReference type="Gene3D" id="3.40.50.300">
    <property type="entry name" value="P-loop containing nucleotide triphosphate hydrolases"/>
    <property type="match status" value="2"/>
</dbReference>
<feature type="short sequence motif" description="Q motif" evidence="6">
    <location>
        <begin position="85"/>
        <end position="113"/>
    </location>
</feature>
<proteinExistence type="inferred from homology"/>
<feature type="region of interest" description="Disordered" evidence="8">
    <location>
        <begin position="500"/>
        <end position="573"/>
    </location>
</feature>
<dbReference type="InterPro" id="IPR014001">
    <property type="entry name" value="Helicase_ATP-bd"/>
</dbReference>
<dbReference type="SUPFAM" id="SSF52540">
    <property type="entry name" value="P-loop containing nucleoside triphosphate hydrolases"/>
    <property type="match status" value="1"/>
</dbReference>
<name>A0A507BX18_9FUNG</name>
<dbReference type="FunFam" id="3.40.50.300:FF:000008">
    <property type="entry name" value="ATP-dependent RNA helicase RhlB"/>
    <property type="match status" value="1"/>
</dbReference>
<feature type="domain" description="Helicase ATP-binding" evidence="9">
    <location>
        <begin position="116"/>
        <end position="307"/>
    </location>
</feature>
<dbReference type="GeneID" id="42006449"/>
<dbReference type="InterPro" id="IPR000629">
    <property type="entry name" value="RNA-helicase_DEAD-box_CS"/>
</dbReference>
<organism evidence="12 13">
    <name type="scientific">Synchytrium microbalum</name>
    <dbReference type="NCBI Taxonomy" id="1806994"/>
    <lineage>
        <taxon>Eukaryota</taxon>
        <taxon>Fungi</taxon>
        <taxon>Fungi incertae sedis</taxon>
        <taxon>Chytridiomycota</taxon>
        <taxon>Chytridiomycota incertae sedis</taxon>
        <taxon>Chytridiomycetes</taxon>
        <taxon>Synchytriales</taxon>
        <taxon>Synchytriaceae</taxon>
        <taxon>Synchytrium</taxon>
    </lineage>
</organism>
<evidence type="ECO:0000256" key="3">
    <source>
        <dbReference type="ARBA" id="ARBA00022801"/>
    </source>
</evidence>
<dbReference type="EMBL" id="QEAO01000045">
    <property type="protein sequence ID" value="TPX31409.1"/>
    <property type="molecule type" value="Genomic_DNA"/>
</dbReference>
<dbReference type="Pfam" id="PF00270">
    <property type="entry name" value="DEAD"/>
    <property type="match status" value="1"/>
</dbReference>
<feature type="compositionally biased region" description="Gly residues" evidence="8">
    <location>
        <begin position="503"/>
        <end position="525"/>
    </location>
</feature>
<dbReference type="CDD" id="cd18787">
    <property type="entry name" value="SF2_C_DEAD"/>
    <property type="match status" value="1"/>
</dbReference>
<evidence type="ECO:0000259" key="9">
    <source>
        <dbReference type="PROSITE" id="PS51192"/>
    </source>
</evidence>
<gene>
    <name evidence="12" type="ORF">SmJEL517_g05226</name>
</gene>
<keyword evidence="3 7" id="KW-0378">Hydrolase</keyword>
<evidence type="ECO:0000256" key="1">
    <source>
        <dbReference type="ARBA" id="ARBA00012552"/>
    </source>
</evidence>
<evidence type="ECO:0000256" key="2">
    <source>
        <dbReference type="ARBA" id="ARBA00022741"/>
    </source>
</evidence>
<evidence type="ECO:0000256" key="7">
    <source>
        <dbReference type="RuleBase" id="RU000492"/>
    </source>
</evidence>
<feature type="domain" description="DEAD-box RNA helicase Q" evidence="11">
    <location>
        <begin position="85"/>
        <end position="113"/>
    </location>
</feature>
<dbReference type="OrthoDB" id="196131at2759"/>
<dbReference type="Pfam" id="PF00271">
    <property type="entry name" value="Helicase_C"/>
    <property type="match status" value="1"/>
</dbReference>
<keyword evidence="2 7" id="KW-0547">Nucleotide-binding</keyword>
<dbReference type="GO" id="GO:0003724">
    <property type="term" value="F:RNA helicase activity"/>
    <property type="evidence" value="ECO:0007669"/>
    <property type="project" value="UniProtKB-EC"/>
</dbReference>
<dbReference type="PROSITE" id="PS51194">
    <property type="entry name" value="HELICASE_CTER"/>
    <property type="match status" value="1"/>
</dbReference>
<feature type="compositionally biased region" description="Gly residues" evidence="8">
    <location>
        <begin position="536"/>
        <end position="548"/>
    </location>
</feature>
<dbReference type="GO" id="GO:0003676">
    <property type="term" value="F:nucleic acid binding"/>
    <property type="evidence" value="ECO:0007669"/>
    <property type="project" value="InterPro"/>
</dbReference>
<reference evidence="12 13" key="1">
    <citation type="journal article" date="2019" name="Sci. Rep.">
        <title>Comparative genomics of chytrid fungi reveal insights into the obligate biotrophic and pathogenic lifestyle of Synchytrium endobioticum.</title>
        <authorList>
            <person name="van de Vossenberg B.T.L.H."/>
            <person name="Warris S."/>
            <person name="Nguyen H.D.T."/>
            <person name="van Gent-Pelzer M.P.E."/>
            <person name="Joly D.L."/>
            <person name="van de Geest H.C."/>
            <person name="Bonants P.J.M."/>
            <person name="Smith D.S."/>
            <person name="Levesque C.A."/>
            <person name="van der Lee T.A.J."/>
        </authorList>
    </citation>
    <scope>NUCLEOTIDE SEQUENCE [LARGE SCALE GENOMIC DNA]</scope>
    <source>
        <strain evidence="12 13">JEL517</strain>
    </source>
</reference>
<dbReference type="InterPro" id="IPR027417">
    <property type="entry name" value="P-loop_NTPase"/>
</dbReference>
<evidence type="ECO:0000256" key="8">
    <source>
        <dbReference type="SAM" id="MobiDB-lite"/>
    </source>
</evidence>
<evidence type="ECO:0000313" key="13">
    <source>
        <dbReference type="Proteomes" id="UP000319731"/>
    </source>
</evidence>
<protein>
    <recommendedName>
        <fullName evidence="1">RNA helicase</fullName>
        <ecNumber evidence="1">3.6.4.13</ecNumber>
    </recommendedName>
</protein>
<dbReference type="Proteomes" id="UP000319731">
    <property type="component" value="Unassembled WGS sequence"/>
</dbReference>
<accession>A0A507BX18</accession>